<gene>
    <name evidence="1" type="ORF">AAA799B03_00339</name>
</gene>
<comment type="caution">
    <text evidence="1">The sequence shown here is derived from an EMBL/GenBank/DDBJ whole genome shotgun (WGS) entry which is preliminary data.</text>
</comment>
<evidence type="ECO:0000313" key="1">
    <source>
        <dbReference type="EMBL" id="KFM22091.1"/>
    </source>
</evidence>
<protein>
    <submittedName>
        <fullName evidence="1">Uncharacterized protein</fullName>
    </submittedName>
</protein>
<accession>A0A087S8N7</accession>
<reference evidence="1 2" key="1">
    <citation type="submission" date="2014-06" db="EMBL/GenBank/DDBJ databases">
        <authorList>
            <person name="Ngugi D.K."/>
            <person name="Blom J."/>
            <person name="Alam I."/>
            <person name="Rashid M."/>
            <person name="Baalawi W."/>
            <person name="Zhang G."/>
            <person name="Hikmawan T."/>
            <person name="Guan Y."/>
            <person name="Antunes A."/>
            <person name="Siam R."/>
            <person name="El-Dorry H."/>
            <person name="Bajic V."/>
            <person name="Stingl U."/>
        </authorList>
    </citation>
    <scope>NUCLEOTIDE SEQUENCE [LARGE SCALE GENOMIC DNA]</scope>
    <source>
        <strain evidence="1">SCGC AAA799-B03</strain>
    </source>
</reference>
<evidence type="ECO:0000313" key="2">
    <source>
        <dbReference type="Proteomes" id="UP000029384"/>
    </source>
</evidence>
<keyword evidence="2" id="KW-1185">Reference proteome</keyword>
<sequence>MNTKYSCDIINQAGTENEPTVEVFLNNYTIRRICKSCGNKFEYRASEYCSSECAFEDVEHIIVNGV</sequence>
<dbReference type="Proteomes" id="UP000029384">
    <property type="component" value="Unassembled WGS sequence"/>
</dbReference>
<proteinExistence type="predicted"/>
<dbReference type="AlphaFoldDB" id="A0A087S8N7"/>
<organism evidence="1 2">
    <name type="scientific">Marine Group I thaumarchaeote SCGC AAA799-B03</name>
    <dbReference type="NCBI Taxonomy" id="1502289"/>
    <lineage>
        <taxon>Archaea</taxon>
        <taxon>Nitrososphaerota</taxon>
        <taxon>Marine Group I</taxon>
    </lineage>
</organism>
<name>A0A087S8N7_9ARCH</name>
<dbReference type="EMBL" id="JOTA01000005">
    <property type="protein sequence ID" value="KFM22091.1"/>
    <property type="molecule type" value="Genomic_DNA"/>
</dbReference>